<evidence type="ECO:0000259" key="2">
    <source>
        <dbReference type="PROSITE" id="PS51352"/>
    </source>
</evidence>
<dbReference type="PANTHER" id="PTHR35891:SF3">
    <property type="entry name" value="THIOL:DISULFIDE INTERCHANGE PROTEIN DSBL"/>
    <property type="match status" value="1"/>
</dbReference>
<gene>
    <name evidence="3" type="ORF">JIP62_03405</name>
</gene>
<organism evidence="3 4">
    <name type="scientific">Brevundimonas vitisensis</name>
    <dbReference type="NCBI Taxonomy" id="2800818"/>
    <lineage>
        <taxon>Bacteria</taxon>
        <taxon>Pseudomonadati</taxon>
        <taxon>Pseudomonadota</taxon>
        <taxon>Alphaproteobacteria</taxon>
        <taxon>Caulobacterales</taxon>
        <taxon>Caulobacteraceae</taxon>
        <taxon>Brevundimonas</taxon>
    </lineage>
</organism>
<dbReference type="InterPro" id="IPR001853">
    <property type="entry name" value="DSBA-like_thioredoxin_dom"/>
</dbReference>
<dbReference type="SUPFAM" id="SSF52833">
    <property type="entry name" value="Thioredoxin-like"/>
    <property type="match status" value="1"/>
</dbReference>
<evidence type="ECO:0000256" key="1">
    <source>
        <dbReference type="SAM" id="Phobius"/>
    </source>
</evidence>
<dbReference type="EMBL" id="CP067977">
    <property type="protein sequence ID" value="QQQ19179.1"/>
    <property type="molecule type" value="Genomic_DNA"/>
</dbReference>
<keyword evidence="1" id="KW-0472">Membrane</keyword>
<dbReference type="Pfam" id="PF01323">
    <property type="entry name" value="DSBA"/>
    <property type="match status" value="1"/>
</dbReference>
<dbReference type="RefSeq" id="WP_201103530.1">
    <property type="nucleotide sequence ID" value="NZ_CP067977.1"/>
</dbReference>
<dbReference type="PANTHER" id="PTHR35891">
    <property type="entry name" value="THIOL:DISULFIDE INTERCHANGE PROTEIN DSBA"/>
    <property type="match status" value="1"/>
</dbReference>
<dbReference type="Pfam" id="PF18312">
    <property type="entry name" value="ScsC_N"/>
    <property type="match status" value="1"/>
</dbReference>
<dbReference type="InterPro" id="IPR041205">
    <property type="entry name" value="ScsC_N"/>
</dbReference>
<dbReference type="InterPro" id="IPR013766">
    <property type="entry name" value="Thioredoxin_domain"/>
</dbReference>
<protein>
    <submittedName>
        <fullName evidence="3">Thioredoxin domain-containing protein</fullName>
    </submittedName>
</protein>
<sequence length="260" mass="27248">MTDDAPTPPEPTARTDWTRHPRLPLAALVVGVLALGTAVAPYLSGQDFDGRVRAYLLANPQVLQEVSLALQNQENTNRITALNEAVAANPSVLAVTEGEPAFGPADAKVTVVQFFDYQCPYCKTVAPAYLALIQANPDVRFVFKELPILDRGDEITSQYAARAALAAQAQGRYLPVHEALMAEAALSVEAVDRILAANGVDPAAARAVIEGQQTSRILADVYAGAGSVGLNGTPTFFINGKVPASNSPEDLAAAIAAAKG</sequence>
<dbReference type="InterPro" id="IPR050824">
    <property type="entry name" value="Thiol_disulfide_DsbA"/>
</dbReference>
<name>A0ABX7BNL1_9CAUL</name>
<proteinExistence type="predicted"/>
<dbReference type="Proteomes" id="UP000595448">
    <property type="component" value="Chromosome"/>
</dbReference>
<dbReference type="PROSITE" id="PS51352">
    <property type="entry name" value="THIOREDOXIN_2"/>
    <property type="match status" value="1"/>
</dbReference>
<reference evidence="3 4" key="1">
    <citation type="submission" date="2021-01" db="EMBL/GenBank/DDBJ databases">
        <title>Brevundimonas vitis sp. nov., an bacterium isolated from grape (Vitis vinifera).</title>
        <authorList>
            <person name="Jiang L."/>
            <person name="Lee J."/>
        </authorList>
    </citation>
    <scope>NUCLEOTIDE SEQUENCE [LARGE SCALE GENOMIC DNA]</scope>
    <source>
        <strain evidence="3 4">GRTSA-9</strain>
    </source>
</reference>
<dbReference type="InterPro" id="IPR036249">
    <property type="entry name" value="Thioredoxin-like_sf"/>
</dbReference>
<dbReference type="Gene3D" id="3.40.30.10">
    <property type="entry name" value="Glutaredoxin"/>
    <property type="match status" value="1"/>
</dbReference>
<evidence type="ECO:0000313" key="3">
    <source>
        <dbReference type="EMBL" id="QQQ19179.1"/>
    </source>
</evidence>
<accession>A0ABX7BNL1</accession>
<feature type="domain" description="Thioredoxin" evidence="2">
    <location>
        <begin position="34"/>
        <end position="260"/>
    </location>
</feature>
<evidence type="ECO:0000313" key="4">
    <source>
        <dbReference type="Proteomes" id="UP000595448"/>
    </source>
</evidence>
<keyword evidence="1" id="KW-0812">Transmembrane</keyword>
<feature type="transmembrane region" description="Helical" evidence="1">
    <location>
        <begin position="23"/>
        <end position="43"/>
    </location>
</feature>
<keyword evidence="1" id="KW-1133">Transmembrane helix</keyword>
<keyword evidence="4" id="KW-1185">Reference proteome</keyword>